<sequence>MGTQKLTDSPSCVDSVGALPRAIWAEMSLATGKGLPKDAGKFGMCTSIPGAHYLLATMTGALPLAPSNALQLGLGICVPEACRPGDVPLILNSTIGLEIIPDLQTLTIANVHASDPIDGLAAPSLRCWLSVAVLASLMLISVLSTAFAHVSASRHQDSRSGGSPRNSTFLQAFSLIGRNGTLTKLVEQPPPKPTDSLNGLRVLAMAWIILGHSFLMPEGVSGYSNPQDITSSILNKDSAENNPMLMLIIQAEQSVDTFFFLSGFLLSHLMLKELSNRGPNPVLAVLLRYFRLTPSLALVMLVYYGIVPYLASGPFAVILQDSIFRRCDGSWWSELTYTMNFIPFDSDKVCMGWTWYLGDDMIFFVLGCVLVPIYHRKKALGWWLLLCLSGLSMGVTAWLIARYHLSPYVFDSHYTEYSYYAYSKPYTRAPAYFVGISAAWLLGTLEEKGLTRESQPHRRHPLAATAVAILSAAVLCLVVFIPATDFGASKNSWNDFESILLLDFGRVAWALSWAAITILCYYGCLPWTNSFLAHPAWTPLARLTYGAYLLHPLVIKLAAGTSVQYYTFSGMEVCYRFVGNCFMAFSSAIALWCLIERPVMTLTSAGLKKPQASARKIESSNSGPTLGPAATCESSGPSSGALPSSP</sequence>
<feature type="transmembrane region" description="Helical" evidence="2">
    <location>
        <begin position="353"/>
        <end position="374"/>
    </location>
</feature>
<reference evidence="4 5" key="1">
    <citation type="submission" date="2024-02" db="EMBL/GenBank/DDBJ databases">
        <authorList>
            <person name="Chen Y."/>
            <person name="Shah S."/>
            <person name="Dougan E. K."/>
            <person name="Thang M."/>
            <person name="Chan C."/>
        </authorList>
    </citation>
    <scope>NUCLEOTIDE SEQUENCE [LARGE SCALE GENOMIC DNA]</scope>
</reference>
<keyword evidence="2" id="KW-1133">Transmembrane helix</keyword>
<feature type="transmembrane region" description="Helical" evidence="2">
    <location>
        <begin position="462"/>
        <end position="484"/>
    </location>
</feature>
<dbReference type="Pfam" id="PF01757">
    <property type="entry name" value="Acyl_transf_3"/>
    <property type="match status" value="1"/>
</dbReference>
<comment type="caution">
    <text evidence="4">The sequence shown here is derived from an EMBL/GenBank/DDBJ whole genome shotgun (WGS) entry which is preliminary data.</text>
</comment>
<feature type="region of interest" description="Disordered" evidence="1">
    <location>
        <begin position="608"/>
        <end position="646"/>
    </location>
</feature>
<feature type="transmembrane region" description="Helical" evidence="2">
    <location>
        <begin position="545"/>
        <end position="565"/>
    </location>
</feature>
<keyword evidence="2" id="KW-0472">Membrane</keyword>
<dbReference type="PANTHER" id="PTHR11161:SF0">
    <property type="entry name" value="O-ACYLTRANSFERASE LIKE PROTEIN"/>
    <property type="match status" value="1"/>
</dbReference>
<feature type="transmembrane region" description="Helical" evidence="2">
    <location>
        <begin position="577"/>
        <end position="595"/>
    </location>
</feature>
<evidence type="ECO:0000256" key="1">
    <source>
        <dbReference type="SAM" id="MobiDB-lite"/>
    </source>
</evidence>
<feature type="transmembrane region" description="Helical" evidence="2">
    <location>
        <begin position="292"/>
        <end position="311"/>
    </location>
</feature>
<evidence type="ECO:0000259" key="3">
    <source>
        <dbReference type="Pfam" id="PF01757"/>
    </source>
</evidence>
<feature type="transmembrane region" description="Helical" evidence="2">
    <location>
        <begin position="425"/>
        <end position="442"/>
    </location>
</feature>
<feature type="domain" description="Acyltransferase 3" evidence="3">
    <location>
        <begin position="196"/>
        <end position="570"/>
    </location>
</feature>
<protein>
    <submittedName>
        <fullName evidence="4">Nose resistant to fluoxetine protein 6 (Protein nrf-6)</fullName>
    </submittedName>
</protein>
<dbReference type="Proteomes" id="UP001642464">
    <property type="component" value="Unassembled WGS sequence"/>
</dbReference>
<evidence type="ECO:0000313" key="5">
    <source>
        <dbReference type="Proteomes" id="UP001642464"/>
    </source>
</evidence>
<evidence type="ECO:0000256" key="2">
    <source>
        <dbReference type="SAM" id="Phobius"/>
    </source>
</evidence>
<feature type="transmembrane region" description="Helical" evidence="2">
    <location>
        <begin position="504"/>
        <end position="524"/>
    </location>
</feature>
<name>A0ABP0H7G3_9DINO</name>
<proteinExistence type="predicted"/>
<feature type="compositionally biased region" description="Low complexity" evidence="1">
    <location>
        <begin position="634"/>
        <end position="646"/>
    </location>
</feature>
<organism evidence="4 5">
    <name type="scientific">Durusdinium trenchii</name>
    <dbReference type="NCBI Taxonomy" id="1381693"/>
    <lineage>
        <taxon>Eukaryota</taxon>
        <taxon>Sar</taxon>
        <taxon>Alveolata</taxon>
        <taxon>Dinophyceae</taxon>
        <taxon>Suessiales</taxon>
        <taxon>Symbiodiniaceae</taxon>
        <taxon>Durusdinium</taxon>
    </lineage>
</organism>
<keyword evidence="2" id="KW-0812">Transmembrane</keyword>
<gene>
    <name evidence="4" type="ORF">SCF082_LOCUS375</name>
</gene>
<dbReference type="EMBL" id="CAXAMM010000114">
    <property type="protein sequence ID" value="CAK8986017.1"/>
    <property type="molecule type" value="Genomic_DNA"/>
</dbReference>
<evidence type="ECO:0000313" key="4">
    <source>
        <dbReference type="EMBL" id="CAK8986017.1"/>
    </source>
</evidence>
<accession>A0ABP0H7G3</accession>
<keyword evidence="5" id="KW-1185">Reference proteome</keyword>
<feature type="transmembrane region" description="Helical" evidence="2">
    <location>
        <begin position="128"/>
        <end position="150"/>
    </location>
</feature>
<dbReference type="InterPro" id="IPR002656">
    <property type="entry name" value="Acyl_transf_3_dom"/>
</dbReference>
<dbReference type="PANTHER" id="PTHR11161">
    <property type="entry name" value="O-ACYLTRANSFERASE"/>
    <property type="match status" value="1"/>
</dbReference>
<feature type="transmembrane region" description="Helical" evidence="2">
    <location>
        <begin position="381"/>
        <end position="405"/>
    </location>
</feature>
<dbReference type="InterPro" id="IPR052728">
    <property type="entry name" value="O2_lipid_transport_reg"/>
</dbReference>